<sequence>MGCRLSVNVADCPPGAGYELREVARPVYLAWAYYFICSVVRRRSPVAAFHPASCVRCSGATITPAPLSTAAKSPPSPLPAFTRSLSSVLYPLPFASQQSPIASPIFCLRFGCSSLALPLLGLPVGVDARSLL</sequence>
<gene>
    <name evidence="1" type="ORF">BDW02DRAFT_34826</name>
</gene>
<dbReference type="Proteomes" id="UP000800040">
    <property type="component" value="Unassembled WGS sequence"/>
</dbReference>
<name>A0A6A5KIQ4_9PLEO</name>
<keyword evidence="2" id="KW-1185">Reference proteome</keyword>
<proteinExistence type="predicted"/>
<organism evidence="1 2">
    <name type="scientific">Decorospora gaudefroyi</name>
    <dbReference type="NCBI Taxonomy" id="184978"/>
    <lineage>
        <taxon>Eukaryota</taxon>
        <taxon>Fungi</taxon>
        <taxon>Dikarya</taxon>
        <taxon>Ascomycota</taxon>
        <taxon>Pezizomycotina</taxon>
        <taxon>Dothideomycetes</taxon>
        <taxon>Pleosporomycetidae</taxon>
        <taxon>Pleosporales</taxon>
        <taxon>Pleosporineae</taxon>
        <taxon>Pleosporaceae</taxon>
        <taxon>Decorospora</taxon>
    </lineage>
</organism>
<reference evidence="1" key="1">
    <citation type="submission" date="2020-01" db="EMBL/GenBank/DDBJ databases">
        <authorList>
            <consortium name="DOE Joint Genome Institute"/>
            <person name="Haridas S."/>
            <person name="Albert R."/>
            <person name="Binder M."/>
            <person name="Bloem J."/>
            <person name="Labutti K."/>
            <person name="Salamov A."/>
            <person name="Andreopoulos B."/>
            <person name="Baker S.E."/>
            <person name="Barry K."/>
            <person name="Bills G."/>
            <person name="Bluhm B.H."/>
            <person name="Cannon C."/>
            <person name="Castanera R."/>
            <person name="Culley D.E."/>
            <person name="Daum C."/>
            <person name="Ezra D."/>
            <person name="Gonzalez J.B."/>
            <person name="Henrissat B."/>
            <person name="Kuo A."/>
            <person name="Liang C."/>
            <person name="Lipzen A."/>
            <person name="Lutzoni F."/>
            <person name="Magnuson J."/>
            <person name="Mondo S."/>
            <person name="Nolan M."/>
            <person name="Ohm R."/>
            <person name="Pangilinan J."/>
            <person name="Park H.-J."/>
            <person name="Ramirez L."/>
            <person name="Alfaro M."/>
            <person name="Sun H."/>
            <person name="Tritt A."/>
            <person name="Yoshinaga Y."/>
            <person name="Zwiers L.-H."/>
            <person name="Turgeon B.G."/>
            <person name="Goodwin S.B."/>
            <person name="Spatafora J.W."/>
            <person name="Crous P.W."/>
            <person name="Grigoriev I.V."/>
        </authorList>
    </citation>
    <scope>NUCLEOTIDE SEQUENCE</scope>
    <source>
        <strain evidence="1">P77</strain>
    </source>
</reference>
<dbReference type="AlphaFoldDB" id="A0A6A5KIQ4"/>
<protein>
    <submittedName>
        <fullName evidence="1">Uncharacterized protein</fullName>
    </submittedName>
</protein>
<dbReference type="EMBL" id="ML975254">
    <property type="protein sequence ID" value="KAF1838245.1"/>
    <property type="molecule type" value="Genomic_DNA"/>
</dbReference>
<evidence type="ECO:0000313" key="2">
    <source>
        <dbReference type="Proteomes" id="UP000800040"/>
    </source>
</evidence>
<accession>A0A6A5KIQ4</accession>
<evidence type="ECO:0000313" key="1">
    <source>
        <dbReference type="EMBL" id="KAF1838245.1"/>
    </source>
</evidence>